<dbReference type="EMBL" id="FWWZ01000001">
    <property type="protein sequence ID" value="SMC09790.1"/>
    <property type="molecule type" value="Genomic_DNA"/>
</dbReference>
<dbReference type="GO" id="GO:0016743">
    <property type="term" value="F:carboxyl- or carbamoyltransferase activity"/>
    <property type="evidence" value="ECO:0007669"/>
    <property type="project" value="UniProtKB-UniRule"/>
</dbReference>
<organism evidence="12 13">
    <name type="scientific">Nitratiruptor tergarcus DSM 16512</name>
    <dbReference type="NCBI Taxonomy" id="1069081"/>
    <lineage>
        <taxon>Bacteria</taxon>
        <taxon>Pseudomonadati</taxon>
        <taxon>Campylobacterota</taxon>
        <taxon>Epsilonproteobacteria</taxon>
        <taxon>Nautiliales</taxon>
        <taxon>Nitratiruptoraceae</taxon>
        <taxon>Nitratiruptor</taxon>
    </lineage>
</organism>
<dbReference type="GO" id="GO:0016874">
    <property type="term" value="F:ligase activity"/>
    <property type="evidence" value="ECO:0007669"/>
    <property type="project" value="UniProtKB-UniRule"/>
</dbReference>
<dbReference type="UniPathway" id="UPA00335"/>
<comment type="similarity">
    <text evidence="2 8">Belongs to the carbamoyltransferase HypF family.</text>
</comment>
<keyword evidence="4" id="KW-0479">Metal-binding</keyword>
<reference evidence="13" key="1">
    <citation type="submission" date="2017-04" db="EMBL/GenBank/DDBJ databases">
        <authorList>
            <person name="Varghese N."/>
            <person name="Submissions S."/>
        </authorList>
    </citation>
    <scope>NUCLEOTIDE SEQUENCE [LARGE SCALE GENOMIC DNA]</scope>
    <source>
        <strain evidence="13">DSM 16512</strain>
    </source>
</reference>
<keyword evidence="6" id="KW-0862">Zinc</keyword>
<evidence type="ECO:0000313" key="12">
    <source>
        <dbReference type="EMBL" id="SMC09790.1"/>
    </source>
</evidence>
<dbReference type="AlphaFoldDB" id="A0A1W1WUS9"/>
<feature type="active site" evidence="9">
    <location>
        <position position="33"/>
    </location>
</feature>
<dbReference type="NCBIfam" id="TIGR00143">
    <property type="entry name" value="hypF"/>
    <property type="match status" value="1"/>
</dbReference>
<comment type="catalytic activity">
    <reaction evidence="9">
        <text>an acyl phosphate + H2O = a carboxylate + phosphate + H(+)</text>
        <dbReference type="Rhea" id="RHEA:14965"/>
        <dbReference type="ChEBI" id="CHEBI:15377"/>
        <dbReference type="ChEBI" id="CHEBI:15378"/>
        <dbReference type="ChEBI" id="CHEBI:29067"/>
        <dbReference type="ChEBI" id="CHEBI:43474"/>
        <dbReference type="ChEBI" id="CHEBI:59918"/>
        <dbReference type="EC" id="3.6.1.7"/>
    </reaction>
</comment>
<evidence type="ECO:0000256" key="8">
    <source>
        <dbReference type="PIRNR" id="PIRNR006256"/>
    </source>
</evidence>
<evidence type="ECO:0000256" key="6">
    <source>
        <dbReference type="ARBA" id="ARBA00022833"/>
    </source>
</evidence>
<dbReference type="Pfam" id="PF22521">
    <property type="entry name" value="HypF_C_2"/>
    <property type="match status" value="1"/>
</dbReference>
<dbReference type="GO" id="GO:0003998">
    <property type="term" value="F:acylphosphatase activity"/>
    <property type="evidence" value="ECO:0007669"/>
    <property type="project" value="UniProtKB-EC"/>
</dbReference>
<protein>
    <recommendedName>
        <fullName evidence="8">Carbamoyltransferase</fullName>
        <ecNumber evidence="8">6.2.-.-</ecNumber>
    </recommendedName>
</protein>
<dbReference type="InterPro" id="IPR017968">
    <property type="entry name" value="Acylphosphatase_CS"/>
</dbReference>
<dbReference type="InterPro" id="IPR004421">
    <property type="entry name" value="Carbamoyltransferase_HypF"/>
</dbReference>
<gene>
    <name evidence="12" type="ORF">SAMN05660197_1612</name>
</gene>
<dbReference type="Pfam" id="PF07503">
    <property type="entry name" value="zf-HYPF"/>
    <property type="match status" value="2"/>
</dbReference>
<dbReference type="GO" id="GO:0008270">
    <property type="term" value="F:zinc ion binding"/>
    <property type="evidence" value="ECO:0007669"/>
    <property type="project" value="UniProtKB-KW"/>
</dbReference>
<dbReference type="InterPro" id="IPR036046">
    <property type="entry name" value="Acylphosphatase-like_dom_sf"/>
</dbReference>
<dbReference type="PIRSF" id="PIRSF006256">
    <property type="entry name" value="CMPcnvr_hdrg_mat"/>
    <property type="match status" value="1"/>
</dbReference>
<evidence type="ECO:0000259" key="11">
    <source>
        <dbReference type="PROSITE" id="PS51163"/>
    </source>
</evidence>
<dbReference type="SUPFAM" id="SSF54975">
    <property type="entry name" value="Acylphosphatase/BLUF domain-like"/>
    <property type="match status" value="1"/>
</dbReference>
<comment type="pathway">
    <text evidence="1">Protein modification; [NiFe] hydrogenase maturation.</text>
</comment>
<dbReference type="GO" id="GO:0051604">
    <property type="term" value="P:protein maturation"/>
    <property type="evidence" value="ECO:0007669"/>
    <property type="project" value="TreeGrafter"/>
</dbReference>
<keyword evidence="3" id="KW-0436">Ligase</keyword>
<dbReference type="Gene3D" id="3.30.420.360">
    <property type="match status" value="1"/>
</dbReference>
<evidence type="ECO:0000256" key="4">
    <source>
        <dbReference type="ARBA" id="ARBA00022723"/>
    </source>
</evidence>
<dbReference type="SUPFAM" id="SSF55821">
    <property type="entry name" value="YrdC/RibB"/>
    <property type="match status" value="1"/>
</dbReference>
<dbReference type="InterPro" id="IPR051060">
    <property type="entry name" value="Carbamoyltrans_HypF-like"/>
</dbReference>
<dbReference type="InterPro" id="IPR055128">
    <property type="entry name" value="HypF_C_2"/>
</dbReference>
<feature type="active site" evidence="9">
    <location>
        <position position="15"/>
    </location>
</feature>
<evidence type="ECO:0000259" key="10">
    <source>
        <dbReference type="PROSITE" id="PS51160"/>
    </source>
</evidence>
<dbReference type="InterPro" id="IPR001792">
    <property type="entry name" value="Acylphosphatase-like_dom"/>
</dbReference>
<name>A0A1W1WUS9_9BACT</name>
<dbReference type="Pfam" id="PF01300">
    <property type="entry name" value="Sua5_yciO_yrdC"/>
    <property type="match status" value="1"/>
</dbReference>
<dbReference type="Proteomes" id="UP000192602">
    <property type="component" value="Unassembled WGS sequence"/>
</dbReference>
<evidence type="ECO:0000256" key="9">
    <source>
        <dbReference type="PROSITE-ProRule" id="PRU00520"/>
    </source>
</evidence>
<dbReference type="Gene3D" id="3.90.870.50">
    <property type="match status" value="1"/>
</dbReference>
<dbReference type="RefSeq" id="WP_084276038.1">
    <property type="nucleotide sequence ID" value="NZ_AP026671.1"/>
</dbReference>
<keyword evidence="9" id="KW-0378">Hydrolase</keyword>
<dbReference type="InterPro" id="IPR041440">
    <property type="entry name" value="HypF_C"/>
</dbReference>
<sequence length="703" mass="80219">MRIFVKGIVQGVGFRPFVYKLANKLGLTGFIRNCSDGVEIVIEGENEELFLEHLQSNLPPLAKIFSLQIQSTPKQNFQSFTIFKSQEGQKETFLSPDISICDACLQDLFDPQSRRYRYPLINCTNCGPRFTIIKDLPYDRKNTSMAKFPMCQECQREYHDPNSRFFHAQPIGCNSCGPKLFYESLSGYEAIEAVVKDILTGEIVAIKGVGGYHLVCLPKSACKLRQIKRRPKKPFALMFKSIGKIKEVCHINEYEENLITSKERPIVIVKAKKIFADVAPDIDRLGVFLPYSPIYYLLFSLIDSPLVVTSANISDEPIVKDEENIKRFTQKVLYYNREIVRSCDDSVVVGIDNRPLFYRLSRGYGPKSFYLSKQLPAILAVGARQKNTISLGFSNNIILSPYIGDIKNIQSYNYFIQVIEDFKKIYDFSPEVVVCDKHPGYETTQYAKSLDITTVEMQHHLAHIYAAKAEMELTHHPLSQNLFLGFSWDGTGYGDDGKVWGGEVFVGDERKYHFDYLKIAGGEKAIKDIRLIAWSLLKKYGFEIEDKLFNLAYEKNINCFETSSVGRLFDAVAFLAGLCTYQEYEGYTGLLVEKAYQAREDRYEFYIHDGIITIDFLSLIKDKKADIPTKFLNTLTAIIVEIAKREKLPVILSGGVFQNKTLLENTIKKLQQNSIPYFFPTQIPINDGGISLGQLWYALENYK</sequence>
<feature type="domain" description="YrdC-like" evidence="11">
    <location>
        <begin position="188"/>
        <end position="363"/>
    </location>
</feature>
<evidence type="ECO:0000256" key="7">
    <source>
        <dbReference type="ARBA" id="ARBA00048220"/>
    </source>
</evidence>
<keyword evidence="13" id="KW-1185">Reference proteome</keyword>
<dbReference type="PANTHER" id="PTHR42959:SF1">
    <property type="entry name" value="CARBAMOYLTRANSFERASE HYPF"/>
    <property type="match status" value="1"/>
</dbReference>
<feature type="domain" description="Acylphosphatase-like" evidence="10">
    <location>
        <begin position="1"/>
        <end position="84"/>
    </location>
</feature>
<dbReference type="GO" id="GO:0003725">
    <property type="term" value="F:double-stranded RNA binding"/>
    <property type="evidence" value="ECO:0007669"/>
    <property type="project" value="InterPro"/>
</dbReference>
<evidence type="ECO:0000256" key="2">
    <source>
        <dbReference type="ARBA" id="ARBA00008097"/>
    </source>
</evidence>
<dbReference type="EC" id="6.2.-.-" evidence="8"/>
<proteinExistence type="inferred from homology"/>
<comment type="catalytic activity">
    <reaction evidence="7">
        <text>C-terminal L-cysteinyl-[HypE protein] + carbamoyl phosphate + ATP + H2O = C-terminal S-carboxamide-L-cysteinyl-[HypE protein] + AMP + phosphate + diphosphate + H(+)</text>
        <dbReference type="Rhea" id="RHEA:55636"/>
        <dbReference type="Rhea" id="RHEA-COMP:14247"/>
        <dbReference type="Rhea" id="RHEA-COMP:14392"/>
        <dbReference type="ChEBI" id="CHEBI:15377"/>
        <dbReference type="ChEBI" id="CHEBI:15378"/>
        <dbReference type="ChEBI" id="CHEBI:30616"/>
        <dbReference type="ChEBI" id="CHEBI:33019"/>
        <dbReference type="ChEBI" id="CHEBI:43474"/>
        <dbReference type="ChEBI" id="CHEBI:58228"/>
        <dbReference type="ChEBI" id="CHEBI:76913"/>
        <dbReference type="ChEBI" id="CHEBI:139126"/>
        <dbReference type="ChEBI" id="CHEBI:456215"/>
    </reaction>
</comment>
<dbReference type="PROSITE" id="PS00150">
    <property type="entry name" value="ACYLPHOSPHATASE_1"/>
    <property type="match status" value="1"/>
</dbReference>
<dbReference type="OrthoDB" id="9808093at2"/>
<dbReference type="Pfam" id="PF17788">
    <property type="entry name" value="HypF_C"/>
    <property type="match status" value="1"/>
</dbReference>
<evidence type="ECO:0000256" key="3">
    <source>
        <dbReference type="ARBA" id="ARBA00022598"/>
    </source>
</evidence>
<evidence type="ECO:0000256" key="1">
    <source>
        <dbReference type="ARBA" id="ARBA00004711"/>
    </source>
</evidence>
<dbReference type="Pfam" id="PF00708">
    <property type="entry name" value="Acylphosphatase"/>
    <property type="match status" value="1"/>
</dbReference>
<dbReference type="PROSITE" id="PS51163">
    <property type="entry name" value="YRDC"/>
    <property type="match status" value="1"/>
</dbReference>
<dbReference type="STRING" id="1069081.SAMN05660197_1612"/>
<evidence type="ECO:0000313" key="13">
    <source>
        <dbReference type="Proteomes" id="UP000192602"/>
    </source>
</evidence>
<dbReference type="Gene3D" id="3.30.110.120">
    <property type="match status" value="1"/>
</dbReference>
<accession>A0A1W1WUS9</accession>
<evidence type="ECO:0000256" key="5">
    <source>
        <dbReference type="ARBA" id="ARBA00022771"/>
    </source>
</evidence>
<dbReference type="PANTHER" id="PTHR42959">
    <property type="entry name" value="CARBAMOYLTRANSFERASE"/>
    <property type="match status" value="1"/>
</dbReference>
<dbReference type="InterPro" id="IPR006070">
    <property type="entry name" value="Sua5-like_dom"/>
</dbReference>
<dbReference type="Gene3D" id="3.30.420.40">
    <property type="match status" value="1"/>
</dbReference>
<dbReference type="InterPro" id="IPR017945">
    <property type="entry name" value="DHBP_synth_RibB-like_a/b_dom"/>
</dbReference>
<keyword evidence="5" id="KW-0863">Zinc-finger</keyword>
<dbReference type="PROSITE" id="PS51160">
    <property type="entry name" value="ACYLPHOSPHATASE_3"/>
    <property type="match status" value="1"/>
</dbReference>
<dbReference type="InterPro" id="IPR011125">
    <property type="entry name" value="Znf_HypF"/>
</dbReference>